<reference evidence="2 3" key="1">
    <citation type="submission" date="2016-07" db="EMBL/GenBank/DDBJ databases">
        <title>Revisiting the taxonomy of the Elizabethkingia Genus using Whole-Genome Sequencing, Optical Mapping, and MALDI-TOF, along with proposal of three novel Elizabethkingia species: Elizabethkingia bruuniana sp. nov., Elizabethkingia ursingii sp. nov., and Elizabethkingia occulta sp. nov.</title>
        <authorList>
            <person name="Nicholson A.C."/>
        </authorList>
    </citation>
    <scope>NUCLEOTIDE SEQUENCE [LARGE SCALE GENOMIC DNA]</scope>
    <source>
        <strain evidence="2 3">F3201</strain>
    </source>
</reference>
<evidence type="ECO:0008006" key="4">
    <source>
        <dbReference type="Google" id="ProtNLM"/>
    </source>
</evidence>
<evidence type="ECO:0000256" key="1">
    <source>
        <dbReference type="SAM" id="Phobius"/>
    </source>
</evidence>
<keyword evidence="1" id="KW-1133">Transmembrane helix</keyword>
<feature type="transmembrane region" description="Helical" evidence="1">
    <location>
        <begin position="325"/>
        <end position="347"/>
    </location>
</feature>
<feature type="transmembrane region" description="Helical" evidence="1">
    <location>
        <begin position="123"/>
        <end position="142"/>
    </location>
</feature>
<dbReference type="KEGG" id="een:BBD30_10145"/>
<feature type="transmembrane region" description="Helical" evidence="1">
    <location>
        <begin position="93"/>
        <end position="111"/>
    </location>
</feature>
<feature type="transmembrane region" description="Helical" evidence="1">
    <location>
        <begin position="271"/>
        <end position="289"/>
    </location>
</feature>
<dbReference type="RefSeq" id="WP_078395455.1">
    <property type="nucleotide sequence ID" value="NZ_CP016372.1"/>
</dbReference>
<feature type="transmembrane region" description="Helical" evidence="1">
    <location>
        <begin position="241"/>
        <end position="259"/>
    </location>
</feature>
<proteinExistence type="predicted"/>
<dbReference type="InterPro" id="IPR049458">
    <property type="entry name" value="EpsG-like"/>
</dbReference>
<name>A0AAU8UUZ5_9FLAO</name>
<keyword evidence="1" id="KW-0812">Transmembrane</keyword>
<feature type="transmembrane region" description="Helical" evidence="1">
    <location>
        <begin position="295"/>
        <end position="318"/>
    </location>
</feature>
<sequence length="374" mass="44651">MFDYNIPYLLLILIFLLLSLLERKKIVGKSKIRFFSGLFFFIFFGTRGLIGSDWYNYMYYFDNASFSDIKIVEDFELGFSFLTKFLKLIGFNYNYYVLFITLIQTILFDNIIRKYSVNISLTYALFICLFPLLIIDALRNLLSILIACQALPYIEQKKNRKAILIIVASMLFHTTGVFFFLLFPFSKNYIRQPYILILLVIGTFIYFFQLRFFDILIESLGGVFGGRIDYLSKSVTKSDQSYGITLGIVEKYFFAYLLLKNFNMIKKTKILTPVFFNLFFIYIFIYLFFSTSESFINRFSLLFFIFYIVGIVNCIFVLKLYKQRIILNAVILLIFIKTFLTFNNILYDYSTFIYKKDDINKRETDRFNYYRERE</sequence>
<dbReference type="AlphaFoldDB" id="A0AAU8UUZ5"/>
<feature type="transmembrane region" description="Helical" evidence="1">
    <location>
        <begin position="194"/>
        <end position="213"/>
    </location>
</feature>
<organism evidence="2 3">
    <name type="scientific">Elizabethkingia anophelis</name>
    <dbReference type="NCBI Taxonomy" id="1117645"/>
    <lineage>
        <taxon>Bacteria</taxon>
        <taxon>Pseudomonadati</taxon>
        <taxon>Bacteroidota</taxon>
        <taxon>Flavobacteriia</taxon>
        <taxon>Flavobacteriales</taxon>
        <taxon>Weeksellaceae</taxon>
        <taxon>Elizabethkingia</taxon>
    </lineage>
</organism>
<dbReference type="EMBL" id="CP016374">
    <property type="protein sequence ID" value="AQX00707.1"/>
    <property type="molecule type" value="Genomic_DNA"/>
</dbReference>
<keyword evidence="1" id="KW-0472">Membrane</keyword>
<dbReference type="Proteomes" id="UP000190848">
    <property type="component" value="Chromosome"/>
</dbReference>
<evidence type="ECO:0000313" key="2">
    <source>
        <dbReference type="EMBL" id="AQX00707.1"/>
    </source>
</evidence>
<feature type="transmembrane region" description="Helical" evidence="1">
    <location>
        <begin position="162"/>
        <end position="182"/>
    </location>
</feature>
<accession>A0AAU8UUZ5</accession>
<feature type="transmembrane region" description="Helical" evidence="1">
    <location>
        <begin position="34"/>
        <end position="50"/>
    </location>
</feature>
<gene>
    <name evidence="2" type="ORF">BBD32_04125</name>
</gene>
<protein>
    <recommendedName>
        <fullName evidence="4">EpsG family protein</fullName>
    </recommendedName>
</protein>
<feature type="transmembrane region" description="Helical" evidence="1">
    <location>
        <begin position="6"/>
        <end position="22"/>
    </location>
</feature>
<dbReference type="Pfam" id="PF14897">
    <property type="entry name" value="EpsG"/>
    <property type="match status" value="1"/>
</dbReference>
<evidence type="ECO:0000313" key="3">
    <source>
        <dbReference type="Proteomes" id="UP000190848"/>
    </source>
</evidence>